<feature type="transmembrane region" description="Helical" evidence="6">
    <location>
        <begin position="294"/>
        <end position="311"/>
    </location>
</feature>
<evidence type="ECO:0000256" key="6">
    <source>
        <dbReference type="SAM" id="Phobius"/>
    </source>
</evidence>
<dbReference type="EMBL" id="BOMB01000010">
    <property type="protein sequence ID" value="GID11017.1"/>
    <property type="molecule type" value="Genomic_DNA"/>
</dbReference>
<evidence type="ECO:0000256" key="4">
    <source>
        <dbReference type="ARBA" id="ARBA00022989"/>
    </source>
</evidence>
<feature type="transmembrane region" description="Helical" evidence="6">
    <location>
        <begin position="188"/>
        <end position="207"/>
    </location>
</feature>
<keyword evidence="2" id="KW-0808">Transferase</keyword>
<feature type="transmembrane region" description="Helical" evidence="6">
    <location>
        <begin position="228"/>
        <end position="250"/>
    </location>
</feature>
<dbReference type="PANTHER" id="PTHR13929:SF0">
    <property type="entry name" value="UBIA PRENYLTRANSFERASE DOMAIN-CONTAINING PROTEIN 1"/>
    <property type="match status" value="1"/>
</dbReference>
<dbReference type="GO" id="GO:0009234">
    <property type="term" value="P:menaquinone biosynthetic process"/>
    <property type="evidence" value="ECO:0007669"/>
    <property type="project" value="TreeGrafter"/>
</dbReference>
<evidence type="ECO:0000256" key="1">
    <source>
        <dbReference type="ARBA" id="ARBA00004141"/>
    </source>
</evidence>
<evidence type="ECO:0000256" key="3">
    <source>
        <dbReference type="ARBA" id="ARBA00022692"/>
    </source>
</evidence>
<keyword evidence="8" id="KW-1185">Reference proteome</keyword>
<evidence type="ECO:0000313" key="8">
    <source>
        <dbReference type="Proteomes" id="UP000612808"/>
    </source>
</evidence>
<dbReference type="GO" id="GO:0042371">
    <property type="term" value="P:vitamin K biosynthetic process"/>
    <property type="evidence" value="ECO:0007669"/>
    <property type="project" value="TreeGrafter"/>
</dbReference>
<feature type="transmembrane region" description="Helical" evidence="6">
    <location>
        <begin position="48"/>
        <end position="69"/>
    </location>
</feature>
<organism evidence="7 8">
    <name type="scientific">Actinocatenispora rupis</name>
    <dbReference type="NCBI Taxonomy" id="519421"/>
    <lineage>
        <taxon>Bacteria</taxon>
        <taxon>Bacillati</taxon>
        <taxon>Actinomycetota</taxon>
        <taxon>Actinomycetes</taxon>
        <taxon>Micromonosporales</taxon>
        <taxon>Micromonosporaceae</taxon>
        <taxon>Actinocatenispora</taxon>
    </lineage>
</organism>
<keyword evidence="4 6" id="KW-1133">Transmembrane helix</keyword>
<evidence type="ECO:0000313" key="7">
    <source>
        <dbReference type="EMBL" id="GID11017.1"/>
    </source>
</evidence>
<comment type="subcellular location">
    <subcellularLocation>
        <location evidence="1">Membrane</location>
        <topology evidence="1">Multi-pass membrane protein</topology>
    </subcellularLocation>
</comment>
<dbReference type="PANTHER" id="PTHR13929">
    <property type="entry name" value="1,4-DIHYDROXY-2-NAPHTHOATE OCTAPRENYLTRANSFERASE"/>
    <property type="match status" value="1"/>
</dbReference>
<dbReference type="GO" id="GO:0016020">
    <property type="term" value="C:membrane"/>
    <property type="evidence" value="ECO:0007669"/>
    <property type="project" value="UniProtKB-SubCell"/>
</dbReference>
<accession>A0A8J3NBT6</accession>
<evidence type="ECO:0000256" key="2">
    <source>
        <dbReference type="ARBA" id="ARBA00022679"/>
    </source>
</evidence>
<comment type="caution">
    <text evidence="7">The sequence shown here is derived from an EMBL/GenBank/DDBJ whole genome shotgun (WGS) entry which is preliminary data.</text>
</comment>
<dbReference type="InterPro" id="IPR000537">
    <property type="entry name" value="UbiA_prenyltransferase"/>
</dbReference>
<dbReference type="InterPro" id="IPR026046">
    <property type="entry name" value="UBIAD1"/>
</dbReference>
<sequence>MSTVLARPVAHRIRAYVRLAKLDIFDYYLSLLVVWSLLAPAVRWQPRTLAVLLVLLAGQVCVAAAMVTFDDVTGYRDGSDAANYGPDAPARRLARKPLLAGTLTEPEAIRFGWLTAAAGTALWALAVAVAPHHPLWTVLVAALCLASSVQYSWGVKLSYRGGQEVFLAGLGIGWVLAPYGLLAGTPGGFVAVQAVLFGLGPLLFGVWSNTNDIAGDAAVGRITVAARVSARGNAAFIAAVTVGEMLLIVLAPAFGAPWWFPLVLLPVVLARIGQLVTGLGRGDILAARRLGIRAHRLTVALLVLANLVAAWV</sequence>
<gene>
    <name evidence="7" type="ORF">Aru02nite_19060</name>
</gene>
<feature type="transmembrane region" description="Helical" evidence="6">
    <location>
        <begin position="256"/>
        <end position="273"/>
    </location>
</feature>
<evidence type="ECO:0000256" key="5">
    <source>
        <dbReference type="ARBA" id="ARBA00023136"/>
    </source>
</evidence>
<keyword evidence="5 6" id="KW-0472">Membrane</keyword>
<feature type="transmembrane region" description="Helical" evidence="6">
    <location>
        <begin position="24"/>
        <end position="42"/>
    </location>
</feature>
<dbReference type="RefSeq" id="WP_203656713.1">
    <property type="nucleotide sequence ID" value="NZ_BAAAZM010000004.1"/>
</dbReference>
<protein>
    <recommendedName>
        <fullName evidence="9">1,4-dihydroxy-2-naphthoate octaprenyltransferase</fullName>
    </recommendedName>
</protein>
<evidence type="ECO:0008006" key="9">
    <source>
        <dbReference type="Google" id="ProtNLM"/>
    </source>
</evidence>
<dbReference type="CDD" id="cd13956">
    <property type="entry name" value="PT_UbiA"/>
    <property type="match status" value="1"/>
</dbReference>
<dbReference type="Pfam" id="PF01040">
    <property type="entry name" value="UbiA"/>
    <property type="match status" value="1"/>
</dbReference>
<feature type="transmembrane region" description="Helical" evidence="6">
    <location>
        <begin position="165"/>
        <end position="182"/>
    </location>
</feature>
<dbReference type="AlphaFoldDB" id="A0A8J3NBT6"/>
<name>A0A8J3NBT6_9ACTN</name>
<dbReference type="Proteomes" id="UP000612808">
    <property type="component" value="Unassembled WGS sequence"/>
</dbReference>
<reference evidence="7" key="1">
    <citation type="submission" date="2021-01" db="EMBL/GenBank/DDBJ databases">
        <title>Whole genome shotgun sequence of Actinocatenispora rupis NBRC 107355.</title>
        <authorList>
            <person name="Komaki H."/>
            <person name="Tamura T."/>
        </authorList>
    </citation>
    <scope>NUCLEOTIDE SEQUENCE</scope>
    <source>
        <strain evidence="7">NBRC 107355</strain>
    </source>
</reference>
<keyword evidence="3 6" id="KW-0812">Transmembrane</keyword>
<dbReference type="GO" id="GO:0004659">
    <property type="term" value="F:prenyltransferase activity"/>
    <property type="evidence" value="ECO:0007669"/>
    <property type="project" value="InterPro"/>
</dbReference>
<proteinExistence type="predicted"/>